<organism evidence="2 3">
    <name type="scientific">Streptomyces solicavernae</name>
    <dbReference type="NCBI Taxonomy" id="3043614"/>
    <lineage>
        <taxon>Bacteria</taxon>
        <taxon>Bacillati</taxon>
        <taxon>Actinomycetota</taxon>
        <taxon>Actinomycetes</taxon>
        <taxon>Kitasatosporales</taxon>
        <taxon>Streptomycetaceae</taxon>
        <taxon>Streptomyces</taxon>
    </lineage>
</organism>
<evidence type="ECO:0000313" key="2">
    <source>
        <dbReference type="EMBL" id="MDI3390466.1"/>
    </source>
</evidence>
<name>A0ABT6S199_9ACTN</name>
<dbReference type="Proteomes" id="UP001224661">
    <property type="component" value="Unassembled WGS sequence"/>
</dbReference>
<proteinExistence type="predicted"/>
<reference evidence="2 3" key="1">
    <citation type="submission" date="2023-05" db="EMBL/GenBank/DDBJ databases">
        <title>Draft genome sequence of Streptomyces sp. B-S-A8 isolated from a cave soil in Thailand.</title>
        <authorList>
            <person name="Chamroensaksri N."/>
            <person name="Muangham S."/>
        </authorList>
    </citation>
    <scope>NUCLEOTIDE SEQUENCE [LARGE SCALE GENOMIC DNA]</scope>
    <source>
        <strain evidence="2 3">B-S-A8</strain>
    </source>
</reference>
<evidence type="ECO:0000313" key="3">
    <source>
        <dbReference type="Proteomes" id="UP001224661"/>
    </source>
</evidence>
<gene>
    <name evidence="2" type="ORF">QIS99_30370</name>
</gene>
<comment type="caution">
    <text evidence="2">The sequence shown here is derived from an EMBL/GenBank/DDBJ whole genome shotgun (WGS) entry which is preliminary data.</text>
</comment>
<feature type="region of interest" description="Disordered" evidence="1">
    <location>
        <begin position="92"/>
        <end position="119"/>
    </location>
</feature>
<protein>
    <submittedName>
        <fullName evidence="2">Uncharacterized protein</fullName>
    </submittedName>
</protein>
<evidence type="ECO:0000256" key="1">
    <source>
        <dbReference type="SAM" id="MobiDB-lite"/>
    </source>
</evidence>
<dbReference type="EMBL" id="JASCIR010000050">
    <property type="protein sequence ID" value="MDI3390466.1"/>
    <property type="molecule type" value="Genomic_DNA"/>
</dbReference>
<keyword evidence="3" id="KW-1185">Reference proteome</keyword>
<sequence length="157" mass="17042">MNASRTFHAPQVMQADPTLIVEGPGDIDWVAVERAAEGTYPHALLTNEEAVEAVGMLRAAGINQRDIADRLTTGRHEVKRAYDVLNARAARAARAANQPTPPRRRATGPARCGTRRGYHAHQRRGETPCTACKAGNTAADRHYRMHGTYHGAPEVAA</sequence>
<dbReference type="RefSeq" id="WP_282516954.1">
    <property type="nucleotide sequence ID" value="NZ_JASCIR010000050.1"/>
</dbReference>
<accession>A0ABT6S199</accession>